<dbReference type="InterPro" id="IPR036779">
    <property type="entry name" value="LysM_dom_sf"/>
</dbReference>
<dbReference type="PANTHER" id="PTHR20932">
    <property type="entry name" value="LYSM AND PUTATIVE PEPTIDOGLYCAN-BINDING DOMAIN-CONTAINING PROTEIN"/>
    <property type="match status" value="1"/>
</dbReference>
<organism evidence="3 4">
    <name type="scientific">Rhododendron griersonianum</name>
    <dbReference type="NCBI Taxonomy" id="479676"/>
    <lineage>
        <taxon>Eukaryota</taxon>
        <taxon>Viridiplantae</taxon>
        <taxon>Streptophyta</taxon>
        <taxon>Embryophyta</taxon>
        <taxon>Tracheophyta</taxon>
        <taxon>Spermatophyta</taxon>
        <taxon>Magnoliopsida</taxon>
        <taxon>eudicotyledons</taxon>
        <taxon>Gunneridae</taxon>
        <taxon>Pentapetalae</taxon>
        <taxon>asterids</taxon>
        <taxon>Ericales</taxon>
        <taxon>Ericaceae</taxon>
        <taxon>Ericoideae</taxon>
        <taxon>Rhodoreae</taxon>
        <taxon>Rhododendron</taxon>
    </lineage>
</organism>
<evidence type="ECO:0000256" key="1">
    <source>
        <dbReference type="SAM" id="MobiDB-lite"/>
    </source>
</evidence>
<dbReference type="Proteomes" id="UP000823749">
    <property type="component" value="Chromosome 7"/>
</dbReference>
<dbReference type="AlphaFoldDB" id="A0AAV6JL50"/>
<sequence>MALITEEEPQPPPPQTPNPTKPSQNPPPPPTPPPNPFTFWFHFTLLVSLLTTLLVSLSTLSPQDPKSWFLSLPTNLRSHYSKGRTIKVQITPNLPPIEVFTIQSGPIKSDSVLFVHGLGCSSYSFRKTIEFLGRRGLNAVAIDLPGSGFSDKSMVVVEEGSGGGLTRVWEVYNEIREKGLFWGFDQLVEKGYVDFEGNDVRVRKREAVKAIELGSEEMGRVLGQVVDSMGLAPVDLVLHDSALGLGANWVLENPGLVRSITLLDTTSISTALPLWVLRTVVVRELVLGFRFVFGRVLELCCSKPVGGGSDAEAHRILLKGRDGRRSVVGMGMKMNCSFDLVEWGSSEGVKGLPMQVVWSSGWSKEWSEEGRRVAGALPRASFVTHSGGRWPQDDAADIAESIFQFLSTLPKSVRQSDEEPIPDHIQKMIDESRGSDHHRPHPHHDVLGGHEHDHGHAHDHAHAAGYMDAYGLDDHIIQPPSTPASLHLETPPPKHGSDVAVLSPMDSDFEALACKDVLRTIFEDLPLADLARAACVCRLWFLLASDRELQTRAFRSPWKLKEVVGNPSSAAFWRDNGLGRFAISHRLVRADSVASLAVKYSVQVMDIKRLNNMMSDHGIYSRERLLIPVSNPNLLIGGTCYIELDAYAKREVAVLYLEGGPDPKVNCPNRASSDQGKRRIIDSLKRSMQVDDGTAQYYLSISDGDPRAALTEFSEDLRWERQAGLA</sequence>
<dbReference type="InterPro" id="IPR029058">
    <property type="entry name" value="AB_hydrolase_fold"/>
</dbReference>
<feature type="region of interest" description="Disordered" evidence="1">
    <location>
        <begin position="1"/>
        <end position="33"/>
    </location>
</feature>
<protein>
    <recommendedName>
        <fullName evidence="2">LysM domain-containing protein</fullName>
    </recommendedName>
</protein>
<gene>
    <name evidence="3" type="ORF">RHGRI_021303</name>
</gene>
<comment type="caution">
    <text evidence="3">The sequence shown here is derived from an EMBL/GenBank/DDBJ whole genome shotgun (WGS) entry which is preliminary data.</text>
</comment>
<dbReference type="CDD" id="cd09917">
    <property type="entry name" value="F-box_SF"/>
    <property type="match status" value="1"/>
</dbReference>
<dbReference type="Gene3D" id="3.10.350.10">
    <property type="entry name" value="LysM domain"/>
    <property type="match status" value="1"/>
</dbReference>
<evidence type="ECO:0000259" key="2">
    <source>
        <dbReference type="PROSITE" id="PS51782"/>
    </source>
</evidence>
<dbReference type="PROSITE" id="PS51782">
    <property type="entry name" value="LYSM"/>
    <property type="match status" value="1"/>
</dbReference>
<dbReference type="InterPro" id="IPR018392">
    <property type="entry name" value="LysM"/>
</dbReference>
<accession>A0AAV6JL50</accession>
<evidence type="ECO:0000313" key="3">
    <source>
        <dbReference type="EMBL" id="KAG5541433.1"/>
    </source>
</evidence>
<feature type="domain" description="LysM" evidence="2">
    <location>
        <begin position="583"/>
        <end position="627"/>
    </location>
</feature>
<dbReference type="PANTHER" id="PTHR20932:SF8">
    <property type="entry name" value="LD22649P"/>
    <property type="match status" value="1"/>
</dbReference>
<dbReference type="SUPFAM" id="SSF81383">
    <property type="entry name" value="F-box domain"/>
    <property type="match status" value="1"/>
</dbReference>
<dbReference type="Pfam" id="PF00561">
    <property type="entry name" value="Abhydrolase_1"/>
    <property type="match status" value="1"/>
</dbReference>
<feature type="region of interest" description="Disordered" evidence="1">
    <location>
        <begin position="432"/>
        <end position="459"/>
    </location>
</feature>
<dbReference type="GO" id="GO:0016787">
    <property type="term" value="F:hydrolase activity"/>
    <property type="evidence" value="ECO:0007669"/>
    <property type="project" value="UniProtKB-ARBA"/>
</dbReference>
<name>A0AAV6JL50_9ERIC</name>
<evidence type="ECO:0000313" key="4">
    <source>
        <dbReference type="Proteomes" id="UP000823749"/>
    </source>
</evidence>
<dbReference type="InterPro" id="IPR001810">
    <property type="entry name" value="F-box_dom"/>
</dbReference>
<dbReference type="SUPFAM" id="SSF53474">
    <property type="entry name" value="alpha/beta-Hydrolases"/>
    <property type="match status" value="1"/>
</dbReference>
<dbReference type="Gene3D" id="3.40.50.1820">
    <property type="entry name" value="alpha/beta hydrolase"/>
    <property type="match status" value="1"/>
</dbReference>
<dbReference type="InterPro" id="IPR045030">
    <property type="entry name" value="LYSM1-4"/>
</dbReference>
<keyword evidence="4" id="KW-1185">Reference proteome</keyword>
<dbReference type="Gene3D" id="1.20.1280.50">
    <property type="match status" value="1"/>
</dbReference>
<feature type="compositionally biased region" description="Pro residues" evidence="1">
    <location>
        <begin position="10"/>
        <end position="33"/>
    </location>
</feature>
<dbReference type="InterPro" id="IPR036047">
    <property type="entry name" value="F-box-like_dom_sf"/>
</dbReference>
<dbReference type="Pfam" id="PF01476">
    <property type="entry name" value="LysM"/>
    <property type="match status" value="1"/>
</dbReference>
<proteinExistence type="predicted"/>
<reference evidence="3" key="1">
    <citation type="submission" date="2020-08" db="EMBL/GenBank/DDBJ databases">
        <title>Plant Genome Project.</title>
        <authorList>
            <person name="Zhang R.-G."/>
        </authorList>
    </citation>
    <scope>NUCLEOTIDE SEQUENCE</scope>
    <source>
        <strain evidence="3">WSP0</strain>
        <tissue evidence="3">Leaf</tissue>
    </source>
</reference>
<dbReference type="InterPro" id="IPR000073">
    <property type="entry name" value="AB_hydrolase_1"/>
</dbReference>
<dbReference type="EMBL" id="JACTNZ010000007">
    <property type="protein sequence ID" value="KAG5541433.1"/>
    <property type="molecule type" value="Genomic_DNA"/>
</dbReference>
<dbReference type="Pfam" id="PF12937">
    <property type="entry name" value="F-box-like"/>
    <property type="match status" value="1"/>
</dbReference>